<evidence type="ECO:0000259" key="3">
    <source>
        <dbReference type="Pfam" id="PF14257"/>
    </source>
</evidence>
<evidence type="ECO:0000313" key="5">
    <source>
        <dbReference type="Proteomes" id="UP000325517"/>
    </source>
</evidence>
<evidence type="ECO:0000256" key="1">
    <source>
        <dbReference type="SAM" id="Phobius"/>
    </source>
</evidence>
<feature type="signal peptide" evidence="2">
    <location>
        <begin position="1"/>
        <end position="19"/>
    </location>
</feature>
<keyword evidence="2" id="KW-0732">Signal</keyword>
<feature type="transmembrane region" description="Helical" evidence="1">
    <location>
        <begin position="253"/>
        <end position="286"/>
    </location>
</feature>
<reference evidence="4 5" key="1">
    <citation type="submission" date="2018-07" db="EMBL/GenBank/DDBJ databases">
        <title>Complete genome sequence of Psychrobacillus sp. PB01, isolated from iceberg, and comparative genome analysis of Psychrobacillus strains.</title>
        <authorList>
            <person name="Lee P.C."/>
        </authorList>
    </citation>
    <scope>NUCLEOTIDE SEQUENCE [LARGE SCALE GENOMIC DNA]</scope>
    <source>
        <strain evidence="4 5">PB01</strain>
    </source>
</reference>
<dbReference type="KEGG" id="psyo:PB01_02110"/>
<protein>
    <submittedName>
        <fullName evidence="4">DUF4349 domain-containing protein</fullName>
    </submittedName>
</protein>
<dbReference type="InterPro" id="IPR025645">
    <property type="entry name" value="DUF4349"/>
</dbReference>
<sequence>MKKLIFYLLLISFLSLVTACSDNKDMEKEYKKEEANDSASYSAEELKSMANVAEGKIEEAPSEVTIERMIIHKAIISTNVKNLANAQYNIEQKVKKYGGYIVESNVFQIDDQTSSGNMIVRIPEKHFDTFLSDTEEVASKVLERNVTGQDVTEQYVDLTSRIKSKRVVEERLLEFMKKAEKTEDLLKISSDLASVQEEIEVIVGKIKYLENQTSFSTVELTMYENRVIIPEIDNKDLNTLDKTKKQFVTSTNALLAAGSGVIVFLIGNLPVFLFLGVIAFVVYWIFKRRRVVNKKE</sequence>
<dbReference type="Pfam" id="PF14257">
    <property type="entry name" value="DUF4349"/>
    <property type="match status" value="1"/>
</dbReference>
<evidence type="ECO:0000256" key="2">
    <source>
        <dbReference type="SAM" id="SignalP"/>
    </source>
</evidence>
<dbReference type="PROSITE" id="PS51257">
    <property type="entry name" value="PROKAR_LIPOPROTEIN"/>
    <property type="match status" value="1"/>
</dbReference>
<dbReference type="Proteomes" id="UP000325517">
    <property type="component" value="Chromosome"/>
</dbReference>
<keyword evidence="1" id="KW-0812">Transmembrane</keyword>
<feature type="domain" description="DUF4349" evidence="3">
    <location>
        <begin position="68"/>
        <end position="283"/>
    </location>
</feature>
<proteinExistence type="predicted"/>
<dbReference type="AlphaFoldDB" id="A0A5J6SLS8"/>
<keyword evidence="1" id="KW-1133">Transmembrane helix</keyword>
<keyword evidence="5" id="KW-1185">Reference proteome</keyword>
<dbReference type="EMBL" id="CP031223">
    <property type="protein sequence ID" value="QFF97694.1"/>
    <property type="molecule type" value="Genomic_DNA"/>
</dbReference>
<name>A0A5J6SLS8_9BACI</name>
<accession>A0A5J6SLS8</accession>
<organism evidence="4 5">
    <name type="scientific">Psychrobacillus glaciei</name>
    <dbReference type="NCBI Taxonomy" id="2283160"/>
    <lineage>
        <taxon>Bacteria</taxon>
        <taxon>Bacillati</taxon>
        <taxon>Bacillota</taxon>
        <taxon>Bacilli</taxon>
        <taxon>Bacillales</taxon>
        <taxon>Bacillaceae</taxon>
        <taxon>Psychrobacillus</taxon>
    </lineage>
</organism>
<feature type="chain" id="PRO_5038436397" evidence="2">
    <location>
        <begin position="20"/>
        <end position="296"/>
    </location>
</feature>
<dbReference type="RefSeq" id="WP_151698639.1">
    <property type="nucleotide sequence ID" value="NZ_CP031223.1"/>
</dbReference>
<evidence type="ECO:0000313" key="4">
    <source>
        <dbReference type="EMBL" id="QFF97694.1"/>
    </source>
</evidence>
<gene>
    <name evidence="4" type="ORF">PB01_02110</name>
</gene>
<keyword evidence="1" id="KW-0472">Membrane</keyword>
<dbReference type="OrthoDB" id="5381491at2"/>